<dbReference type="STRING" id="1149755.A0A2J6R607"/>
<dbReference type="InterPro" id="IPR029069">
    <property type="entry name" value="HotDog_dom_sf"/>
</dbReference>
<reference evidence="3 4" key="1">
    <citation type="submission" date="2016-04" db="EMBL/GenBank/DDBJ databases">
        <title>A degradative enzymes factory behind the ericoid mycorrhizal symbiosis.</title>
        <authorList>
            <consortium name="DOE Joint Genome Institute"/>
            <person name="Martino E."/>
            <person name="Morin E."/>
            <person name="Grelet G."/>
            <person name="Kuo A."/>
            <person name="Kohler A."/>
            <person name="Daghino S."/>
            <person name="Barry K."/>
            <person name="Choi C."/>
            <person name="Cichocki N."/>
            <person name="Clum A."/>
            <person name="Copeland A."/>
            <person name="Hainaut M."/>
            <person name="Haridas S."/>
            <person name="Labutti K."/>
            <person name="Lindquist E."/>
            <person name="Lipzen A."/>
            <person name="Khouja H.-R."/>
            <person name="Murat C."/>
            <person name="Ohm R."/>
            <person name="Olson A."/>
            <person name="Spatafora J."/>
            <person name="Veneault-Fourrey C."/>
            <person name="Henrissat B."/>
            <person name="Grigoriev I."/>
            <person name="Martin F."/>
            <person name="Perotto S."/>
        </authorList>
    </citation>
    <scope>NUCLEOTIDE SEQUENCE [LARGE SCALE GENOMIC DNA]</scope>
    <source>
        <strain evidence="3 4">F</strain>
    </source>
</reference>
<evidence type="ECO:0000259" key="1">
    <source>
        <dbReference type="Pfam" id="PF13622"/>
    </source>
</evidence>
<sequence>MSTPKPPQRRQTSFEEAIAVKPLDGSTAIFTANVAWDWCGEYGAWGGYIAALICQAARTYLAVTNPSYKNSQPDPINSHFQLFLPNKPGPVRLTASLLKSGARISVVKIELQKPIRPKGPSQGRITYKTCALGIINMSNISLEAGLTLMTAPSVPKEEIPDRETECEQWTLKNDPVMEELYLKSPVNDKFLSWEVKGQRDGVLDGFGPSVMRTWICRPGMQEFDIFSIVALCDWTPAAPSNFSPKHADLKAGMLYATMSMTTEIKKVPKGAKWLYMRARVNVIKNGRFDLEIHIVDENRELVALCKHAAVVLEGPLAGRPDDIRKLYKL</sequence>
<feature type="domain" description="Acyl-CoA thioesterase-like N-terminal HotDog" evidence="1">
    <location>
        <begin position="36"/>
        <end position="130"/>
    </location>
</feature>
<organism evidence="3 4">
    <name type="scientific">Hyaloscypha variabilis (strain UAMH 11265 / GT02V1 / F)</name>
    <name type="common">Meliniomyces variabilis</name>
    <dbReference type="NCBI Taxonomy" id="1149755"/>
    <lineage>
        <taxon>Eukaryota</taxon>
        <taxon>Fungi</taxon>
        <taxon>Dikarya</taxon>
        <taxon>Ascomycota</taxon>
        <taxon>Pezizomycotina</taxon>
        <taxon>Leotiomycetes</taxon>
        <taxon>Helotiales</taxon>
        <taxon>Hyaloscyphaceae</taxon>
        <taxon>Hyaloscypha</taxon>
        <taxon>Hyaloscypha variabilis</taxon>
    </lineage>
</organism>
<dbReference type="Proteomes" id="UP000235786">
    <property type="component" value="Unassembled WGS sequence"/>
</dbReference>
<evidence type="ECO:0000259" key="2">
    <source>
        <dbReference type="Pfam" id="PF20789"/>
    </source>
</evidence>
<dbReference type="PANTHER" id="PTHR38110:SF4">
    <property type="entry name" value="THIOESTERASE-LIKE SUPERFAMILY-DOMAIN-CONTAINING PROTEIN"/>
    <property type="match status" value="1"/>
</dbReference>
<dbReference type="EMBL" id="KZ613955">
    <property type="protein sequence ID" value="PMD33960.1"/>
    <property type="molecule type" value="Genomic_DNA"/>
</dbReference>
<dbReference type="Pfam" id="PF20789">
    <property type="entry name" value="4HBT_3C"/>
    <property type="match status" value="1"/>
</dbReference>
<evidence type="ECO:0008006" key="5">
    <source>
        <dbReference type="Google" id="ProtNLM"/>
    </source>
</evidence>
<dbReference type="AlphaFoldDB" id="A0A2J6R607"/>
<dbReference type="Gene3D" id="2.40.160.210">
    <property type="entry name" value="Acyl-CoA thioesterase, double hotdog domain"/>
    <property type="match status" value="1"/>
</dbReference>
<dbReference type="PANTHER" id="PTHR38110">
    <property type="entry name" value="CHROMOSOME 23, WHOLE GENOME SHOTGUN SEQUENCE"/>
    <property type="match status" value="1"/>
</dbReference>
<feature type="domain" description="Acyl-CoA thioesterase-like C-terminal" evidence="2">
    <location>
        <begin position="207"/>
        <end position="311"/>
    </location>
</feature>
<dbReference type="OrthoDB" id="2532955at2759"/>
<proteinExistence type="predicted"/>
<accession>A0A2J6R607</accession>
<keyword evidence="4" id="KW-1185">Reference proteome</keyword>
<gene>
    <name evidence="3" type="ORF">L207DRAFT_589510</name>
</gene>
<name>A0A2J6R607_HYAVF</name>
<dbReference type="InterPro" id="IPR052389">
    <property type="entry name" value="Sec_Metab_Biosynth-Assoc"/>
</dbReference>
<dbReference type="InterPro" id="IPR049450">
    <property type="entry name" value="ACOT8-like_C"/>
</dbReference>
<protein>
    <recommendedName>
        <fullName evidence="5">Thioesterase family protein</fullName>
    </recommendedName>
</protein>
<evidence type="ECO:0000313" key="3">
    <source>
        <dbReference type="EMBL" id="PMD33960.1"/>
    </source>
</evidence>
<dbReference type="InterPro" id="IPR042171">
    <property type="entry name" value="Acyl-CoA_hotdog"/>
</dbReference>
<dbReference type="InterPro" id="IPR049449">
    <property type="entry name" value="TesB_ACOT8-like_N"/>
</dbReference>
<dbReference type="Pfam" id="PF13622">
    <property type="entry name" value="4HBT_3"/>
    <property type="match status" value="1"/>
</dbReference>
<evidence type="ECO:0000313" key="4">
    <source>
        <dbReference type="Proteomes" id="UP000235786"/>
    </source>
</evidence>
<dbReference type="SUPFAM" id="SSF54637">
    <property type="entry name" value="Thioesterase/thiol ester dehydrase-isomerase"/>
    <property type="match status" value="2"/>
</dbReference>